<dbReference type="Proteomes" id="UP000070096">
    <property type="component" value="Unassembled WGS sequence"/>
</dbReference>
<dbReference type="AlphaFoldDB" id="A0A139N376"/>
<evidence type="ECO:0000313" key="2">
    <source>
        <dbReference type="EMBL" id="KXT70171.1"/>
    </source>
</evidence>
<feature type="domain" description="Peptidase M16 C-terminal" evidence="1">
    <location>
        <begin position="178"/>
        <end position="351"/>
    </location>
</feature>
<dbReference type="GO" id="GO:0008233">
    <property type="term" value="F:peptidase activity"/>
    <property type="evidence" value="ECO:0007669"/>
    <property type="project" value="UniProtKB-KW"/>
</dbReference>
<dbReference type="SUPFAM" id="SSF63411">
    <property type="entry name" value="LuxS/MPP-like metallohydrolase"/>
    <property type="match status" value="2"/>
</dbReference>
<reference evidence="2 3" key="1">
    <citation type="submission" date="2016-01" db="EMBL/GenBank/DDBJ databases">
        <title>Highly variable Streptococcus oralis are common among viridans streptococci isolated from primates.</title>
        <authorList>
            <person name="Denapaite D."/>
            <person name="Rieger M."/>
            <person name="Koendgen S."/>
            <person name="Brueckner R."/>
            <person name="Ochigava I."/>
            <person name="Kappeler P."/>
            <person name="Maetz-Rensing K."/>
            <person name="Leendertz F."/>
            <person name="Hakenbeck R."/>
        </authorList>
    </citation>
    <scope>NUCLEOTIDE SEQUENCE [LARGE SCALE GENOMIC DNA]</scope>
    <source>
        <strain evidence="2 3">DD07</strain>
    </source>
</reference>
<dbReference type="EMBL" id="LQRC01000219">
    <property type="protein sequence ID" value="KXT70171.1"/>
    <property type="molecule type" value="Genomic_DNA"/>
</dbReference>
<proteinExistence type="predicted"/>
<evidence type="ECO:0000313" key="3">
    <source>
        <dbReference type="Proteomes" id="UP000070096"/>
    </source>
</evidence>
<dbReference type="InterPro" id="IPR050361">
    <property type="entry name" value="MPP/UQCRC_Complex"/>
</dbReference>
<dbReference type="Gene3D" id="3.30.830.10">
    <property type="entry name" value="Metalloenzyme, LuxS/M16 peptidase-like"/>
    <property type="match status" value="2"/>
</dbReference>
<organism evidence="2 3">
    <name type="scientific">Streptococcus gordonii</name>
    <dbReference type="NCBI Taxonomy" id="1302"/>
    <lineage>
        <taxon>Bacteria</taxon>
        <taxon>Bacillati</taxon>
        <taxon>Bacillota</taxon>
        <taxon>Bacilli</taxon>
        <taxon>Lactobacillales</taxon>
        <taxon>Streptococcaceae</taxon>
        <taxon>Streptococcus</taxon>
    </lineage>
</organism>
<keyword evidence="2" id="KW-0378">Hydrolase</keyword>
<dbReference type="GO" id="GO:0046872">
    <property type="term" value="F:metal ion binding"/>
    <property type="evidence" value="ECO:0007669"/>
    <property type="project" value="InterPro"/>
</dbReference>
<dbReference type="InterPro" id="IPR007863">
    <property type="entry name" value="Peptidase_M16_C"/>
</dbReference>
<sequence length="415" mass="47665">MELARGVNLHFIKSTKFKTNKIKLRFSAPMSSVTVAERVLVSSILETANAVYPTSQLFRERLASLYGSNYSTSVSRRGLVHYVDINVSFVRDSFLSRKNALTTEMVEFIKASLLSPLVDQKGFDSSIFEIEKKNIIHELESEIENHFYHAHLELNKLFYLSEEMQLPRVSRLDLMKQVTPETSLAVFQKMLKEDKIDIFFIGDFNEVAMQEQFSQFGFTDREQDLLLNYQQPFSKILREGIEQKEANQSILEMGYHFPIQYGDTSHIPLIVMNGLLGGYAHSKLFVEVREKASLAYTVSSTMDIFSGMLRVYAGIDRKNRNKAMTLINRQVADLKRGKFSEEELQQTKNMLKNSALLSQDRQNSLLETTYLSAVLGKKFLAVDEWLEVMENVKKEDIVLAANTLKLQAMYFMEGK</sequence>
<gene>
    <name evidence="2" type="ORF">SGODD07_01641</name>
</gene>
<evidence type="ECO:0000259" key="1">
    <source>
        <dbReference type="Pfam" id="PF05193"/>
    </source>
</evidence>
<name>A0A139N376_STRGN</name>
<dbReference type="InterPro" id="IPR011249">
    <property type="entry name" value="Metalloenz_LuxS/M16"/>
</dbReference>
<dbReference type="PANTHER" id="PTHR11851">
    <property type="entry name" value="METALLOPROTEASE"/>
    <property type="match status" value="1"/>
</dbReference>
<accession>A0A139N376</accession>
<keyword evidence="2" id="KW-0645">Protease</keyword>
<dbReference type="GO" id="GO:0006508">
    <property type="term" value="P:proteolysis"/>
    <property type="evidence" value="ECO:0007669"/>
    <property type="project" value="UniProtKB-KW"/>
</dbReference>
<dbReference type="PANTHER" id="PTHR11851:SF186">
    <property type="entry name" value="INACTIVE METALLOPROTEASE YMFF-RELATED"/>
    <property type="match status" value="1"/>
</dbReference>
<protein>
    <submittedName>
        <fullName evidence="2">Zinc protease</fullName>
    </submittedName>
</protein>
<dbReference type="Pfam" id="PF05193">
    <property type="entry name" value="Peptidase_M16_C"/>
    <property type="match status" value="1"/>
</dbReference>
<dbReference type="PATRIC" id="fig|1302.21.peg.1819"/>
<comment type="caution">
    <text evidence="2">The sequence shown here is derived from an EMBL/GenBank/DDBJ whole genome shotgun (WGS) entry which is preliminary data.</text>
</comment>
<dbReference type="NCBIfam" id="NF047422">
    <property type="entry name" value="YfmF_fam"/>
    <property type="match status" value="1"/>
</dbReference>